<dbReference type="InterPro" id="IPR050587">
    <property type="entry name" value="GNT1/Glycosyltrans_8"/>
</dbReference>
<dbReference type="PANTHER" id="PTHR11183">
    <property type="entry name" value="GLYCOGENIN SUBFAMILY MEMBER"/>
    <property type="match status" value="1"/>
</dbReference>
<dbReference type="InterPro" id="IPR029044">
    <property type="entry name" value="Nucleotide-diphossugar_trans"/>
</dbReference>
<dbReference type="AlphaFoldDB" id="A0AA38REL0"/>
<name>A0AA38REL0_9PEZI</name>
<dbReference type="InterPro" id="IPR002495">
    <property type="entry name" value="Glyco_trans_8"/>
</dbReference>
<keyword evidence="3" id="KW-1185">Reference proteome</keyword>
<dbReference type="Pfam" id="PF01501">
    <property type="entry name" value="Glyco_transf_8"/>
    <property type="match status" value="2"/>
</dbReference>
<sequence length="307" mass="33629">MGSVEEVSDKPVAYCTLLTNDDYVDGALTLAQSLRSTNTPHPLAVLYTPTTVSPASLARLRHLFDELIPVDPIHGASPANLTLIGRPDLHATLTKMQLWSLGGRFSRVLYLDADTLALASLDHLLLARGVLVSGGGGGIFAAAPELGFPDCFNAGVMLLAPEEGTYRALRAFAATHESFDGGDQGLLNEYFGDGTRGHPAGKVLPLPGGGVEDGDQADENRGKGSGGKNWFRLSYTYNIEMHKVFRMYIPAVLRYREEHKVLHFIGKEKPWHFLDGEIEVPEGASPYFKFYVDMVGKWWDVRRSVQI</sequence>
<evidence type="ECO:0000256" key="1">
    <source>
        <dbReference type="SAM" id="MobiDB-lite"/>
    </source>
</evidence>
<dbReference type="CDD" id="cd02537">
    <property type="entry name" value="GT8_Glycogenin"/>
    <property type="match status" value="1"/>
</dbReference>
<dbReference type="Gene3D" id="3.90.550.10">
    <property type="entry name" value="Spore Coat Polysaccharide Biosynthesis Protein SpsA, Chain A"/>
    <property type="match status" value="1"/>
</dbReference>
<proteinExistence type="predicted"/>
<protein>
    <submittedName>
        <fullName evidence="2">Glycogenin</fullName>
    </submittedName>
</protein>
<organism evidence="2 3">
    <name type="scientific">Pleurostoma richardsiae</name>
    <dbReference type="NCBI Taxonomy" id="41990"/>
    <lineage>
        <taxon>Eukaryota</taxon>
        <taxon>Fungi</taxon>
        <taxon>Dikarya</taxon>
        <taxon>Ascomycota</taxon>
        <taxon>Pezizomycotina</taxon>
        <taxon>Sordariomycetes</taxon>
        <taxon>Sordariomycetidae</taxon>
        <taxon>Calosphaeriales</taxon>
        <taxon>Pleurostomataceae</taxon>
        <taxon>Pleurostoma</taxon>
    </lineage>
</organism>
<evidence type="ECO:0000313" key="2">
    <source>
        <dbReference type="EMBL" id="KAJ9148391.1"/>
    </source>
</evidence>
<dbReference type="SUPFAM" id="SSF53448">
    <property type="entry name" value="Nucleotide-diphospho-sugar transferases"/>
    <property type="match status" value="1"/>
</dbReference>
<gene>
    <name evidence="2" type="ORF">NKR23_g5189</name>
</gene>
<accession>A0AA38REL0</accession>
<dbReference type="GO" id="GO:0016757">
    <property type="term" value="F:glycosyltransferase activity"/>
    <property type="evidence" value="ECO:0007669"/>
    <property type="project" value="InterPro"/>
</dbReference>
<dbReference type="EMBL" id="JANBVO010000013">
    <property type="protein sequence ID" value="KAJ9148391.1"/>
    <property type="molecule type" value="Genomic_DNA"/>
</dbReference>
<feature type="region of interest" description="Disordered" evidence="1">
    <location>
        <begin position="202"/>
        <end position="225"/>
    </location>
</feature>
<reference evidence="2" key="1">
    <citation type="submission" date="2022-07" db="EMBL/GenBank/DDBJ databases">
        <title>Fungi with potential for degradation of polypropylene.</title>
        <authorList>
            <person name="Gostincar C."/>
        </authorList>
    </citation>
    <scope>NUCLEOTIDE SEQUENCE</scope>
    <source>
        <strain evidence="2">EXF-13308</strain>
    </source>
</reference>
<evidence type="ECO:0000313" key="3">
    <source>
        <dbReference type="Proteomes" id="UP001174694"/>
    </source>
</evidence>
<dbReference type="Proteomes" id="UP001174694">
    <property type="component" value="Unassembled WGS sequence"/>
</dbReference>
<comment type="caution">
    <text evidence="2">The sequence shown here is derived from an EMBL/GenBank/DDBJ whole genome shotgun (WGS) entry which is preliminary data.</text>
</comment>